<dbReference type="RefSeq" id="WP_077019987.1">
    <property type="nucleotide sequence ID" value="NZ_CADETK010000004.1"/>
</dbReference>
<dbReference type="Gene3D" id="3.90.550.10">
    <property type="entry name" value="Spore Coat Polysaccharide Biosynthesis Protein SpsA, Chain A"/>
    <property type="match status" value="1"/>
</dbReference>
<dbReference type="AlphaFoldDB" id="A0A1V2VQL8"/>
<protein>
    <recommendedName>
        <fullName evidence="6">Glycosyltransferase</fullName>
    </recommendedName>
</protein>
<dbReference type="CDD" id="cd03801">
    <property type="entry name" value="GT4_PimA-like"/>
    <property type="match status" value="1"/>
</dbReference>
<dbReference type="Gene3D" id="3.40.50.2000">
    <property type="entry name" value="Glycogen Phosphorylase B"/>
    <property type="match status" value="2"/>
</dbReference>
<feature type="domain" description="Glycosyltransferase 2-like" evidence="2">
    <location>
        <begin position="6"/>
        <end position="172"/>
    </location>
</feature>
<dbReference type="EMBL" id="MUTJ01000110">
    <property type="protein sequence ID" value="ONU73792.1"/>
    <property type="molecule type" value="Genomic_DNA"/>
</dbReference>
<gene>
    <name evidence="4" type="ORF">A8E72_39675</name>
</gene>
<reference evidence="4 5" key="1">
    <citation type="submission" date="2016-08" db="EMBL/GenBank/DDBJ databases">
        <authorList>
            <person name="Seilhamer J.J."/>
        </authorList>
    </citation>
    <scope>NUCLEOTIDE SEQUENCE [LARGE SCALE GENOMIC DNA]</scope>
    <source>
        <strain evidence="4 5">VC14762</strain>
    </source>
</reference>
<organism evidence="4 5">
    <name type="scientific">Burkholderia cenocepacia</name>
    <dbReference type="NCBI Taxonomy" id="95486"/>
    <lineage>
        <taxon>Bacteria</taxon>
        <taxon>Pseudomonadati</taxon>
        <taxon>Pseudomonadota</taxon>
        <taxon>Betaproteobacteria</taxon>
        <taxon>Burkholderiales</taxon>
        <taxon>Burkholderiaceae</taxon>
        <taxon>Burkholderia</taxon>
        <taxon>Burkholderia cepacia complex</taxon>
    </lineage>
</organism>
<evidence type="ECO:0000259" key="3">
    <source>
        <dbReference type="Pfam" id="PF13439"/>
    </source>
</evidence>
<proteinExistence type="predicted"/>
<feature type="domain" description="Glycosyltransferase subfamily 4-like N-terminal" evidence="3">
    <location>
        <begin position="347"/>
        <end position="529"/>
    </location>
</feature>
<feature type="domain" description="Glycosyl transferase family 1" evidence="1">
    <location>
        <begin position="546"/>
        <end position="708"/>
    </location>
</feature>
<dbReference type="SUPFAM" id="SSF53756">
    <property type="entry name" value="UDP-Glycosyltransferase/glycogen phosphorylase"/>
    <property type="match status" value="1"/>
</dbReference>
<dbReference type="Pfam" id="PF13439">
    <property type="entry name" value="Glyco_transf_4"/>
    <property type="match status" value="1"/>
</dbReference>
<dbReference type="PANTHER" id="PTHR45947:SF13">
    <property type="entry name" value="TRANSFERASE"/>
    <property type="match status" value="1"/>
</dbReference>
<accession>A0A1V2VQL8</accession>
<evidence type="ECO:0000313" key="4">
    <source>
        <dbReference type="EMBL" id="ONU73792.1"/>
    </source>
</evidence>
<dbReference type="Pfam" id="PF00534">
    <property type="entry name" value="Glycos_transf_1"/>
    <property type="match status" value="1"/>
</dbReference>
<dbReference type="SUPFAM" id="SSF53448">
    <property type="entry name" value="Nucleotide-diphospho-sugar transferases"/>
    <property type="match status" value="1"/>
</dbReference>
<dbReference type="Pfam" id="PF00535">
    <property type="entry name" value="Glycos_transf_2"/>
    <property type="match status" value="1"/>
</dbReference>
<sequence length="739" mass="83041">MYPRISIVINTLNRGPVLQKTLESFRWLRYPGEFEVIVVNGPSTDNSDEVIASWLPKIRAGKCDFANLSISRNVGICMAQGDIVAFIDDDAIPEPEWLMQLAEPYRDPIVGAVGGFVYNHTGYDFQYKFGVVDRYAHAYLDMTEATPHLSFPKSMRFPHLLGCNSSFRRSALLEIGGFDEEFEYFLDETDVCLRIVDAGYLIAQLPCAYVHHKYAPSNIRGENKVVRNRYPVIKNKVYFSLKHAREFFPTDRVMDELSKFIEKERREVVWAEGEGLLTRADVTKFEEDVVRAYDTGVQRGFEGVKPDAMIDAHKLERYAGEFLPFETFNNGRTVVLTSRDFPPNHGGGIATFTKDLAEALAAQGSMVHVVTQSPDTNRVDFENGVWVHRLVTREIDRTPAAVERNIPQHIWNWSATALAEARRIAEHRDIDVIESPIWDCEGIAFLLDGKWPLVTSLHTTLHFWLESHPEHRQDVEWMASFGTPMLALERELMTKADAVRANSRAIVREIERLYAITFNTANTRVVPHGMAEPVGIRADGKRAAGIEVLFVGRLEPRKGIDVLLQAIPVVLDAVPDVRFRIVGDDSMKLPDGRTYKEAFEKQHGNSRWRDRIRFDGRIGDDALHEAYATCDVFVAPSRFESFGLVFLEAMRVGKPVIGCSAGGMPEVIEHDANGLLVPPGDADALAQAILRLVRDPIKRTAMGERGRQIFETRFTAGEMAGKSVELYELASAGAAARAA</sequence>
<dbReference type="InterPro" id="IPR029044">
    <property type="entry name" value="Nucleotide-diphossugar_trans"/>
</dbReference>
<dbReference type="InterPro" id="IPR050194">
    <property type="entry name" value="Glycosyltransferase_grp1"/>
</dbReference>
<dbReference type="InterPro" id="IPR001296">
    <property type="entry name" value="Glyco_trans_1"/>
</dbReference>
<dbReference type="Proteomes" id="UP000188543">
    <property type="component" value="Unassembled WGS sequence"/>
</dbReference>
<dbReference type="InterPro" id="IPR001173">
    <property type="entry name" value="Glyco_trans_2-like"/>
</dbReference>
<dbReference type="PANTHER" id="PTHR45947">
    <property type="entry name" value="SULFOQUINOVOSYL TRANSFERASE SQD2"/>
    <property type="match status" value="1"/>
</dbReference>
<evidence type="ECO:0008006" key="6">
    <source>
        <dbReference type="Google" id="ProtNLM"/>
    </source>
</evidence>
<dbReference type="InterPro" id="IPR028098">
    <property type="entry name" value="Glyco_trans_4-like_N"/>
</dbReference>
<comment type="caution">
    <text evidence="4">The sequence shown here is derived from an EMBL/GenBank/DDBJ whole genome shotgun (WGS) entry which is preliminary data.</text>
</comment>
<evidence type="ECO:0000313" key="5">
    <source>
        <dbReference type="Proteomes" id="UP000188543"/>
    </source>
</evidence>
<evidence type="ECO:0000259" key="2">
    <source>
        <dbReference type="Pfam" id="PF00535"/>
    </source>
</evidence>
<name>A0A1V2VQL8_9BURK</name>
<evidence type="ECO:0000259" key="1">
    <source>
        <dbReference type="Pfam" id="PF00534"/>
    </source>
</evidence>
<dbReference type="GO" id="GO:0016757">
    <property type="term" value="F:glycosyltransferase activity"/>
    <property type="evidence" value="ECO:0007669"/>
    <property type="project" value="InterPro"/>
</dbReference>